<evidence type="ECO:0000256" key="7">
    <source>
        <dbReference type="SAM" id="MobiDB-lite"/>
    </source>
</evidence>
<accession>A0A0C9VIA8</accession>
<evidence type="ECO:0000256" key="6">
    <source>
        <dbReference type="ARBA" id="ARBA00023242"/>
    </source>
</evidence>
<evidence type="ECO:0000256" key="5">
    <source>
        <dbReference type="ARBA" id="ARBA00023163"/>
    </source>
</evidence>
<keyword evidence="10" id="KW-1185">Reference proteome</keyword>
<dbReference type="Gene3D" id="2.30.31.10">
    <property type="entry name" value="Transcriptional Coactivator Pc4, Chain A"/>
    <property type="match status" value="1"/>
</dbReference>
<feature type="domain" description="Transcriptional coactivator p15 (PC4) C-terminal" evidence="8">
    <location>
        <begin position="41"/>
        <end position="92"/>
    </location>
</feature>
<keyword evidence="3" id="KW-0805">Transcription regulation</keyword>
<dbReference type="OrthoDB" id="2505440at2759"/>
<dbReference type="InterPro" id="IPR009044">
    <property type="entry name" value="ssDNA-bd_transcriptional_reg"/>
</dbReference>
<evidence type="ECO:0000256" key="4">
    <source>
        <dbReference type="ARBA" id="ARBA00023125"/>
    </source>
</evidence>
<name>A0A0C9VIA8_SPHS4</name>
<comment type="similarity">
    <text evidence="2">Belongs to the transcriptional coactivator PC4 family.</text>
</comment>
<evidence type="ECO:0000256" key="3">
    <source>
        <dbReference type="ARBA" id="ARBA00023015"/>
    </source>
</evidence>
<dbReference type="InterPro" id="IPR045125">
    <property type="entry name" value="Sub1/Tcp4-like"/>
</dbReference>
<organism evidence="9 10">
    <name type="scientific">Sphaerobolus stellatus (strain SS14)</name>
    <dbReference type="NCBI Taxonomy" id="990650"/>
    <lineage>
        <taxon>Eukaryota</taxon>
        <taxon>Fungi</taxon>
        <taxon>Dikarya</taxon>
        <taxon>Basidiomycota</taxon>
        <taxon>Agaricomycotina</taxon>
        <taxon>Agaricomycetes</taxon>
        <taxon>Phallomycetidae</taxon>
        <taxon>Geastrales</taxon>
        <taxon>Sphaerobolaceae</taxon>
        <taxon>Sphaerobolus</taxon>
    </lineage>
</organism>
<dbReference type="SUPFAM" id="SSF54447">
    <property type="entry name" value="ssDNA-binding transcriptional regulator domain"/>
    <property type="match status" value="1"/>
</dbReference>
<comment type="subcellular location">
    <subcellularLocation>
        <location evidence="1">Nucleus</location>
    </subcellularLocation>
</comment>
<feature type="compositionally biased region" description="Basic and acidic residues" evidence="7">
    <location>
        <begin position="112"/>
        <end position="132"/>
    </location>
</feature>
<protein>
    <recommendedName>
        <fullName evidence="8">Transcriptional coactivator p15 (PC4) C-terminal domain-containing protein</fullName>
    </recommendedName>
</protein>
<dbReference type="InterPro" id="IPR003173">
    <property type="entry name" value="PC4_C"/>
</dbReference>
<dbReference type="AlphaFoldDB" id="A0A0C9VIA8"/>
<dbReference type="GO" id="GO:0005634">
    <property type="term" value="C:nucleus"/>
    <property type="evidence" value="ECO:0007669"/>
    <property type="project" value="UniProtKB-SubCell"/>
</dbReference>
<dbReference type="GO" id="GO:0003713">
    <property type="term" value="F:transcription coactivator activity"/>
    <property type="evidence" value="ECO:0007669"/>
    <property type="project" value="InterPro"/>
</dbReference>
<dbReference type="EMBL" id="KN837173">
    <property type="protein sequence ID" value="KIJ37006.1"/>
    <property type="molecule type" value="Genomic_DNA"/>
</dbReference>
<keyword evidence="6" id="KW-0539">Nucleus</keyword>
<evidence type="ECO:0000313" key="10">
    <source>
        <dbReference type="Proteomes" id="UP000054279"/>
    </source>
</evidence>
<feature type="region of interest" description="Disordered" evidence="7">
    <location>
        <begin position="101"/>
        <end position="149"/>
    </location>
</feature>
<dbReference type="GO" id="GO:0003677">
    <property type="term" value="F:DNA binding"/>
    <property type="evidence" value="ECO:0007669"/>
    <property type="project" value="UniProtKB-KW"/>
</dbReference>
<evidence type="ECO:0000313" key="9">
    <source>
        <dbReference type="EMBL" id="KIJ37006.1"/>
    </source>
</evidence>
<evidence type="ECO:0000259" key="8">
    <source>
        <dbReference type="Pfam" id="PF02229"/>
    </source>
</evidence>
<gene>
    <name evidence="9" type="ORF">M422DRAFT_34028</name>
</gene>
<dbReference type="GO" id="GO:0060261">
    <property type="term" value="P:positive regulation of transcription initiation by RNA polymerase II"/>
    <property type="evidence" value="ECO:0007669"/>
    <property type="project" value="InterPro"/>
</dbReference>
<reference evidence="9 10" key="1">
    <citation type="submission" date="2014-06" db="EMBL/GenBank/DDBJ databases">
        <title>Evolutionary Origins and Diversification of the Mycorrhizal Mutualists.</title>
        <authorList>
            <consortium name="DOE Joint Genome Institute"/>
            <consortium name="Mycorrhizal Genomics Consortium"/>
            <person name="Kohler A."/>
            <person name="Kuo A."/>
            <person name="Nagy L.G."/>
            <person name="Floudas D."/>
            <person name="Copeland A."/>
            <person name="Barry K.W."/>
            <person name="Cichocki N."/>
            <person name="Veneault-Fourrey C."/>
            <person name="LaButti K."/>
            <person name="Lindquist E.A."/>
            <person name="Lipzen A."/>
            <person name="Lundell T."/>
            <person name="Morin E."/>
            <person name="Murat C."/>
            <person name="Riley R."/>
            <person name="Ohm R."/>
            <person name="Sun H."/>
            <person name="Tunlid A."/>
            <person name="Henrissat B."/>
            <person name="Grigoriev I.V."/>
            <person name="Hibbett D.S."/>
            <person name="Martin F."/>
        </authorList>
    </citation>
    <scope>NUCLEOTIDE SEQUENCE [LARGE SCALE GENOMIC DNA]</scope>
    <source>
        <strain evidence="9 10">SS14</strain>
    </source>
</reference>
<keyword evidence="5" id="KW-0804">Transcription</keyword>
<dbReference type="Proteomes" id="UP000054279">
    <property type="component" value="Unassembled WGS sequence"/>
</dbReference>
<evidence type="ECO:0000256" key="2">
    <source>
        <dbReference type="ARBA" id="ARBA00009001"/>
    </source>
</evidence>
<dbReference type="HOGENOM" id="CLU_104273_0_1_1"/>
<proteinExistence type="inferred from homology"/>
<dbReference type="PANTHER" id="PTHR13215">
    <property type="entry name" value="RNA POLYMERASE II TRANSCRIPTIONAL COACTIVATOR"/>
    <property type="match status" value="1"/>
</dbReference>
<feature type="region of interest" description="Disordered" evidence="7">
    <location>
        <begin position="1"/>
        <end position="26"/>
    </location>
</feature>
<sequence>MPKREAESSDEAVQSKKAKTSDDSQVAIQLQKDDEGSYYVDLGSMKRATVSQFKGKANLNIREYYTDKPSGQLRPGKKGITLKVTQWETLLSVTNSLTEKLKEVDSGTSSKVVEKKEAKKEKPKAKKSDGKMPAKKRKKAESSEEDEDE</sequence>
<keyword evidence="4" id="KW-0238">DNA-binding</keyword>
<evidence type="ECO:0000256" key="1">
    <source>
        <dbReference type="ARBA" id="ARBA00004123"/>
    </source>
</evidence>
<dbReference type="Pfam" id="PF02229">
    <property type="entry name" value="PC4"/>
    <property type="match status" value="1"/>
</dbReference>